<dbReference type="Gene3D" id="2.130.10.120">
    <property type="entry name" value="Prolyl oligopeptidase, N-terminal domain"/>
    <property type="match status" value="1"/>
</dbReference>
<dbReference type="Proteomes" id="UP000540989">
    <property type="component" value="Unassembled WGS sequence"/>
</dbReference>
<proteinExistence type="inferred from homology"/>
<evidence type="ECO:0000259" key="9">
    <source>
        <dbReference type="Pfam" id="PF02897"/>
    </source>
</evidence>
<dbReference type="PRINTS" id="PR00862">
    <property type="entry name" value="PROLIGOPTASE"/>
</dbReference>
<keyword evidence="4" id="KW-0645">Protease</keyword>
<feature type="domain" description="Peptidase S9 prolyl oligopeptidase catalytic" evidence="8">
    <location>
        <begin position="497"/>
        <end position="707"/>
    </location>
</feature>
<dbReference type="RefSeq" id="WP_184215032.1">
    <property type="nucleotide sequence ID" value="NZ_JACHIP010000002.1"/>
</dbReference>
<organism evidence="10 11">
    <name type="scientific">Granulicella aggregans</name>
    <dbReference type="NCBI Taxonomy" id="474949"/>
    <lineage>
        <taxon>Bacteria</taxon>
        <taxon>Pseudomonadati</taxon>
        <taxon>Acidobacteriota</taxon>
        <taxon>Terriglobia</taxon>
        <taxon>Terriglobales</taxon>
        <taxon>Acidobacteriaceae</taxon>
        <taxon>Granulicella</taxon>
    </lineage>
</organism>
<evidence type="ECO:0000256" key="7">
    <source>
        <dbReference type="SAM" id="SignalP"/>
    </source>
</evidence>
<dbReference type="EMBL" id="JACHIP010000002">
    <property type="protein sequence ID" value="MBB5056814.1"/>
    <property type="molecule type" value="Genomic_DNA"/>
</dbReference>
<evidence type="ECO:0000256" key="1">
    <source>
        <dbReference type="ARBA" id="ARBA00001070"/>
    </source>
</evidence>
<dbReference type="GO" id="GO:0004252">
    <property type="term" value="F:serine-type endopeptidase activity"/>
    <property type="evidence" value="ECO:0007669"/>
    <property type="project" value="UniProtKB-EC"/>
</dbReference>
<evidence type="ECO:0000256" key="5">
    <source>
        <dbReference type="ARBA" id="ARBA00022801"/>
    </source>
</evidence>
<dbReference type="InterPro" id="IPR051167">
    <property type="entry name" value="Prolyl_oligopep/macrocyclase"/>
</dbReference>
<dbReference type="PROSITE" id="PS00708">
    <property type="entry name" value="PRO_ENDOPEP_SER"/>
    <property type="match status" value="1"/>
</dbReference>
<keyword evidence="7" id="KW-0732">Signal</keyword>
<accession>A0A7W7ZBF1</accession>
<keyword evidence="6" id="KW-0720">Serine protease</keyword>
<evidence type="ECO:0000256" key="6">
    <source>
        <dbReference type="ARBA" id="ARBA00022825"/>
    </source>
</evidence>
<dbReference type="AlphaFoldDB" id="A0A7W7ZBF1"/>
<dbReference type="GO" id="GO:0005829">
    <property type="term" value="C:cytosol"/>
    <property type="evidence" value="ECO:0007669"/>
    <property type="project" value="TreeGrafter"/>
</dbReference>
<name>A0A7W7ZBF1_9BACT</name>
<feature type="chain" id="PRO_5031506729" description="prolyl oligopeptidase" evidence="7">
    <location>
        <begin position="18"/>
        <end position="713"/>
    </location>
</feature>
<dbReference type="FunFam" id="3.40.50.1820:FF:000005">
    <property type="entry name" value="Prolyl endopeptidase"/>
    <property type="match status" value="1"/>
</dbReference>
<gene>
    <name evidence="10" type="ORF">HDF16_001499</name>
</gene>
<evidence type="ECO:0000256" key="2">
    <source>
        <dbReference type="ARBA" id="ARBA00005228"/>
    </source>
</evidence>
<dbReference type="EC" id="3.4.21.26" evidence="3"/>
<keyword evidence="11" id="KW-1185">Reference proteome</keyword>
<dbReference type="GO" id="GO:0006508">
    <property type="term" value="P:proteolysis"/>
    <property type="evidence" value="ECO:0007669"/>
    <property type="project" value="UniProtKB-KW"/>
</dbReference>
<dbReference type="InterPro" id="IPR002470">
    <property type="entry name" value="Peptidase_S9A"/>
</dbReference>
<dbReference type="Pfam" id="PF00326">
    <property type="entry name" value="Peptidase_S9"/>
    <property type="match status" value="1"/>
</dbReference>
<dbReference type="PANTHER" id="PTHR42881:SF2">
    <property type="entry name" value="PROLYL ENDOPEPTIDASE"/>
    <property type="match status" value="1"/>
</dbReference>
<evidence type="ECO:0000259" key="8">
    <source>
        <dbReference type="Pfam" id="PF00326"/>
    </source>
</evidence>
<dbReference type="FunFam" id="2.130.10.120:FF:000001">
    <property type="entry name" value="Prolyl endopeptidase"/>
    <property type="match status" value="1"/>
</dbReference>
<protein>
    <recommendedName>
        <fullName evidence="3">prolyl oligopeptidase</fullName>
        <ecNumber evidence="3">3.4.21.26</ecNumber>
    </recommendedName>
</protein>
<dbReference type="SUPFAM" id="SSF53474">
    <property type="entry name" value="alpha/beta-Hydrolases"/>
    <property type="match status" value="1"/>
</dbReference>
<dbReference type="Pfam" id="PF02897">
    <property type="entry name" value="Peptidase_S9_N"/>
    <property type="match status" value="1"/>
</dbReference>
<evidence type="ECO:0000313" key="11">
    <source>
        <dbReference type="Proteomes" id="UP000540989"/>
    </source>
</evidence>
<comment type="caution">
    <text evidence="10">The sequence shown here is derived from an EMBL/GenBank/DDBJ whole genome shotgun (WGS) entry which is preliminary data.</text>
</comment>
<dbReference type="Gene3D" id="3.40.50.1820">
    <property type="entry name" value="alpha/beta hydrolase"/>
    <property type="match status" value="1"/>
</dbReference>
<comment type="similarity">
    <text evidence="2">Belongs to the peptidase S9A family.</text>
</comment>
<dbReference type="PANTHER" id="PTHR42881">
    <property type="entry name" value="PROLYL ENDOPEPTIDASE"/>
    <property type="match status" value="1"/>
</dbReference>
<dbReference type="InterPro" id="IPR001375">
    <property type="entry name" value="Peptidase_S9_cat"/>
</dbReference>
<dbReference type="GO" id="GO:0070012">
    <property type="term" value="F:oligopeptidase activity"/>
    <property type="evidence" value="ECO:0007669"/>
    <property type="project" value="TreeGrafter"/>
</dbReference>
<dbReference type="InterPro" id="IPR029058">
    <property type="entry name" value="AB_hydrolase_fold"/>
</dbReference>
<sequence length="713" mass="79425">MKPVLAAALASSSAVIAQQPASPLKYPEAHTVEQVDDYFGTKVSDPYRWMENVDSPEVKTWVDAENTLTRSYLDPIPGRDAIKSRLLALTDFERFSAPGRQGKRYFYSHNTGLQNQSIFFWQEGLSGEPHVLIDPNTLSKDGTVALNGMGLTDDGKLMAYALSDAGSDWVTWHVRDITTGKDLPDVIEWSKFSGASWTKDNSGFFYEGYERPDKLSKESSLKTANYFHKIYFHKLGTPQMSDPLVFERPDDKELNVGGSVTDDGRYLIIFMNRGTSPNNQITIKDLEHPDAATIKLVTTEEATFDPIANDGTYFWFKTTLDAPNGKVIGIDLKHPERENWKTLIPESKNSLDGLTMVHDTLIAQYLADAQSLVELHGRDGKLIGRYELPAIGTASGFGGKRTDTETFFTFTNFTTPATVYRLEMAAMKTTVYRQPKLKFDPAKFETKQVFFTSKDGTKVPIFLSYKKGLKLDGQNPTLLYGYGGFNISLQPQFAPSYVLWMEMGGIYAQVTLRGGGEYGEAWHQAGMKLKKQNVFDDFIGAGEWLIANKYTSTPKLAIQGGSNGGLLVGACVTQRPELFGAAVAQVGVMDMLRFDKFTIGWAWKADYGAPSENKEEFEAIYKYSPLHNLKRGTHYPPTLITTADHDDRVFPAHSFKFAATMQKDQAGENPVLIRIETRAGHGAGMPLSKRVDLTADEYIFMVKSLGMTVDLSQ</sequence>
<reference evidence="10 11" key="1">
    <citation type="submission" date="2020-08" db="EMBL/GenBank/DDBJ databases">
        <title>Genomic Encyclopedia of Type Strains, Phase IV (KMG-V): Genome sequencing to study the core and pangenomes of soil and plant-associated prokaryotes.</title>
        <authorList>
            <person name="Whitman W."/>
        </authorList>
    </citation>
    <scope>NUCLEOTIDE SEQUENCE [LARGE SCALE GENOMIC DNA]</scope>
    <source>
        <strain evidence="10 11">M8UP14</strain>
    </source>
</reference>
<evidence type="ECO:0000313" key="10">
    <source>
        <dbReference type="EMBL" id="MBB5056814.1"/>
    </source>
</evidence>
<dbReference type="SUPFAM" id="SSF50993">
    <property type="entry name" value="Peptidase/esterase 'gauge' domain"/>
    <property type="match status" value="1"/>
</dbReference>
<dbReference type="InterPro" id="IPR002471">
    <property type="entry name" value="Pept_S9_AS"/>
</dbReference>
<dbReference type="InterPro" id="IPR023302">
    <property type="entry name" value="Pept_S9A_N"/>
</dbReference>
<feature type="domain" description="Peptidase S9A N-terminal" evidence="9">
    <location>
        <begin position="27"/>
        <end position="434"/>
    </location>
</feature>
<evidence type="ECO:0000256" key="4">
    <source>
        <dbReference type="ARBA" id="ARBA00022670"/>
    </source>
</evidence>
<comment type="catalytic activity">
    <reaction evidence="1">
        <text>Hydrolysis of Pro-|-Xaa &gt;&gt; Ala-|-Xaa in oligopeptides.</text>
        <dbReference type="EC" id="3.4.21.26"/>
    </reaction>
</comment>
<evidence type="ECO:0000256" key="3">
    <source>
        <dbReference type="ARBA" id="ARBA00011897"/>
    </source>
</evidence>
<keyword evidence="5 10" id="KW-0378">Hydrolase</keyword>
<feature type="signal peptide" evidence="7">
    <location>
        <begin position="1"/>
        <end position="17"/>
    </location>
</feature>